<dbReference type="PROSITE" id="PS50885">
    <property type="entry name" value="HAMP"/>
    <property type="match status" value="1"/>
</dbReference>
<dbReference type="InterPro" id="IPR036097">
    <property type="entry name" value="HisK_dim/P_sf"/>
</dbReference>
<evidence type="ECO:0000256" key="2">
    <source>
        <dbReference type="ARBA" id="ARBA00004429"/>
    </source>
</evidence>
<evidence type="ECO:0000259" key="16">
    <source>
        <dbReference type="PROSITE" id="PS50109"/>
    </source>
</evidence>
<comment type="catalytic activity">
    <reaction evidence="1">
        <text>ATP + protein L-histidine = ADP + protein N-phospho-L-histidine.</text>
        <dbReference type="EC" id="2.7.13.3"/>
    </reaction>
</comment>
<keyword evidence="7" id="KW-0808">Transferase</keyword>
<keyword evidence="6" id="KW-0597">Phosphoprotein</keyword>
<sequence>MALTLRQIAPKSIFGRSVLIIILPIIVMQMIVAYIFFNAHWATVTANLTESVAADVAVATQLYSRDPTVANADALDALLRPDMQLSVRLKPGETLPTARRRNFFSVLDKTIGRALSNAIDLPFWFDTTRYPHHIDIRVQVNEGVLQFYAARDRVFAPTGFVFIFWLVTATILLTLVSVLYIRRQSIPIRELADAADAFGKGQDIGAFKPHGAAEVRRAGQSFLKMRQRIRRHLDQRTLMLAGVSHDLRTPLTRLKLALSMAETKEDIAHAKRDLDEMEAMLSAYLDFAHGAGQGTPEDLDLGDFVIGIAATEEIQATVAGPVEIEARPQQLRRALMNLIQNARKYAGEPKVVLEMTDSHVQIHIDDAGDGIPEHMREEVLRPFARLDEARTQNIEGVGLGLAVARDIAQVHGGRLKLDDSPEGGLRATIQLPR</sequence>
<dbReference type="InterPro" id="IPR004358">
    <property type="entry name" value="Sig_transdc_His_kin-like_C"/>
</dbReference>
<keyword evidence="13" id="KW-0902">Two-component regulatory system</keyword>
<dbReference type="Pfam" id="PF02518">
    <property type="entry name" value="HATPase_c"/>
    <property type="match status" value="1"/>
</dbReference>
<dbReference type="SUPFAM" id="SSF47384">
    <property type="entry name" value="Homodimeric domain of signal transducing histidine kinase"/>
    <property type="match status" value="1"/>
</dbReference>
<dbReference type="InterPro" id="IPR005467">
    <property type="entry name" value="His_kinase_dom"/>
</dbReference>
<evidence type="ECO:0000256" key="1">
    <source>
        <dbReference type="ARBA" id="ARBA00000085"/>
    </source>
</evidence>
<evidence type="ECO:0000256" key="5">
    <source>
        <dbReference type="ARBA" id="ARBA00022519"/>
    </source>
</evidence>
<dbReference type="SUPFAM" id="SSF55874">
    <property type="entry name" value="ATPase domain of HSP90 chaperone/DNA topoisomerase II/histidine kinase"/>
    <property type="match status" value="1"/>
</dbReference>
<dbReference type="InterPro" id="IPR050980">
    <property type="entry name" value="2C_sensor_his_kinase"/>
</dbReference>
<dbReference type="SMART" id="SM00388">
    <property type="entry name" value="HisKA"/>
    <property type="match status" value="1"/>
</dbReference>
<dbReference type="PROSITE" id="PS50109">
    <property type="entry name" value="HIS_KIN"/>
    <property type="match status" value="1"/>
</dbReference>
<evidence type="ECO:0000313" key="18">
    <source>
        <dbReference type="EMBL" id="GHA91027.1"/>
    </source>
</evidence>
<dbReference type="GO" id="GO:0000155">
    <property type="term" value="F:phosphorelay sensor kinase activity"/>
    <property type="evidence" value="ECO:0007669"/>
    <property type="project" value="InterPro"/>
</dbReference>
<evidence type="ECO:0000256" key="4">
    <source>
        <dbReference type="ARBA" id="ARBA00022475"/>
    </source>
</evidence>
<keyword evidence="5" id="KW-0997">Cell inner membrane</keyword>
<evidence type="ECO:0000256" key="10">
    <source>
        <dbReference type="ARBA" id="ARBA00022777"/>
    </source>
</evidence>
<organism evidence="18 19">
    <name type="scientific">Algimonas arctica</name>
    <dbReference type="NCBI Taxonomy" id="1479486"/>
    <lineage>
        <taxon>Bacteria</taxon>
        <taxon>Pseudomonadati</taxon>
        <taxon>Pseudomonadota</taxon>
        <taxon>Alphaproteobacteria</taxon>
        <taxon>Maricaulales</taxon>
        <taxon>Robiginitomaculaceae</taxon>
        <taxon>Algimonas</taxon>
    </lineage>
</organism>
<keyword evidence="8 15" id="KW-0812">Transmembrane</keyword>
<evidence type="ECO:0000256" key="8">
    <source>
        <dbReference type="ARBA" id="ARBA00022692"/>
    </source>
</evidence>
<dbReference type="InterPro" id="IPR003594">
    <property type="entry name" value="HATPase_dom"/>
</dbReference>
<accession>A0A8J3CPH5</accession>
<keyword evidence="14 15" id="KW-0472">Membrane</keyword>
<evidence type="ECO:0000259" key="17">
    <source>
        <dbReference type="PROSITE" id="PS50885"/>
    </source>
</evidence>
<keyword evidence="19" id="KW-1185">Reference proteome</keyword>
<evidence type="ECO:0000313" key="19">
    <source>
        <dbReference type="Proteomes" id="UP000634004"/>
    </source>
</evidence>
<dbReference type="PRINTS" id="PR00344">
    <property type="entry name" value="BCTRLSENSOR"/>
</dbReference>
<dbReference type="InterPro" id="IPR036890">
    <property type="entry name" value="HATPase_C_sf"/>
</dbReference>
<keyword evidence="11" id="KW-0067">ATP-binding</keyword>
<dbReference type="SMART" id="SM00387">
    <property type="entry name" value="HATPase_c"/>
    <property type="match status" value="1"/>
</dbReference>
<dbReference type="Gene3D" id="3.30.565.10">
    <property type="entry name" value="Histidine kinase-like ATPase, C-terminal domain"/>
    <property type="match status" value="1"/>
</dbReference>
<evidence type="ECO:0000256" key="9">
    <source>
        <dbReference type="ARBA" id="ARBA00022741"/>
    </source>
</evidence>
<protein>
    <recommendedName>
        <fullName evidence="3">histidine kinase</fullName>
        <ecNumber evidence="3">2.7.13.3</ecNumber>
    </recommendedName>
</protein>
<keyword evidence="10 18" id="KW-0418">Kinase</keyword>
<comment type="caution">
    <text evidence="18">The sequence shown here is derived from an EMBL/GenBank/DDBJ whole genome shotgun (WGS) entry which is preliminary data.</text>
</comment>
<comment type="subcellular location">
    <subcellularLocation>
        <location evidence="2">Cell inner membrane</location>
        <topology evidence="2">Multi-pass membrane protein</topology>
    </subcellularLocation>
</comment>
<dbReference type="EMBL" id="BMZH01000004">
    <property type="protein sequence ID" value="GHA91027.1"/>
    <property type="molecule type" value="Genomic_DNA"/>
</dbReference>
<evidence type="ECO:0000256" key="12">
    <source>
        <dbReference type="ARBA" id="ARBA00022989"/>
    </source>
</evidence>
<reference evidence="18" key="2">
    <citation type="submission" date="2020-09" db="EMBL/GenBank/DDBJ databases">
        <authorList>
            <person name="Sun Q."/>
            <person name="Kim S."/>
        </authorList>
    </citation>
    <scope>NUCLEOTIDE SEQUENCE</scope>
    <source>
        <strain evidence="18">KCTC 32513</strain>
    </source>
</reference>
<dbReference type="InterPro" id="IPR003660">
    <property type="entry name" value="HAMP_dom"/>
</dbReference>
<dbReference type="GO" id="GO:0005524">
    <property type="term" value="F:ATP binding"/>
    <property type="evidence" value="ECO:0007669"/>
    <property type="project" value="UniProtKB-KW"/>
</dbReference>
<gene>
    <name evidence="18" type="ORF">GCM10009069_12650</name>
</gene>
<evidence type="ECO:0000256" key="7">
    <source>
        <dbReference type="ARBA" id="ARBA00022679"/>
    </source>
</evidence>
<keyword evidence="12 15" id="KW-1133">Transmembrane helix</keyword>
<feature type="domain" description="HAMP" evidence="17">
    <location>
        <begin position="182"/>
        <end position="234"/>
    </location>
</feature>
<dbReference type="Gene3D" id="1.10.287.130">
    <property type="match status" value="1"/>
</dbReference>
<keyword evidence="9" id="KW-0547">Nucleotide-binding</keyword>
<feature type="domain" description="Histidine kinase" evidence="16">
    <location>
        <begin position="242"/>
        <end position="433"/>
    </location>
</feature>
<dbReference type="InterPro" id="IPR003661">
    <property type="entry name" value="HisK_dim/P_dom"/>
</dbReference>
<dbReference type="AlphaFoldDB" id="A0A8J3CPH5"/>
<dbReference type="PANTHER" id="PTHR44936">
    <property type="entry name" value="SENSOR PROTEIN CREC"/>
    <property type="match status" value="1"/>
</dbReference>
<reference evidence="18" key="1">
    <citation type="journal article" date="2014" name="Int. J. Syst. Evol. Microbiol.">
        <title>Complete genome sequence of Corynebacterium casei LMG S-19264T (=DSM 44701T), isolated from a smear-ripened cheese.</title>
        <authorList>
            <consortium name="US DOE Joint Genome Institute (JGI-PGF)"/>
            <person name="Walter F."/>
            <person name="Albersmeier A."/>
            <person name="Kalinowski J."/>
            <person name="Ruckert C."/>
        </authorList>
    </citation>
    <scope>NUCLEOTIDE SEQUENCE</scope>
    <source>
        <strain evidence="18">KCTC 32513</strain>
    </source>
</reference>
<dbReference type="GO" id="GO:0005886">
    <property type="term" value="C:plasma membrane"/>
    <property type="evidence" value="ECO:0007669"/>
    <property type="project" value="UniProtKB-SubCell"/>
</dbReference>
<evidence type="ECO:0000256" key="14">
    <source>
        <dbReference type="ARBA" id="ARBA00023136"/>
    </source>
</evidence>
<keyword evidence="4" id="KW-1003">Cell membrane</keyword>
<name>A0A8J3CPH5_9PROT</name>
<feature type="transmembrane region" description="Helical" evidence="15">
    <location>
        <begin position="12"/>
        <end position="37"/>
    </location>
</feature>
<feature type="transmembrane region" description="Helical" evidence="15">
    <location>
        <begin position="160"/>
        <end position="181"/>
    </location>
</feature>
<evidence type="ECO:0000256" key="3">
    <source>
        <dbReference type="ARBA" id="ARBA00012438"/>
    </source>
</evidence>
<proteinExistence type="predicted"/>
<dbReference type="EC" id="2.7.13.3" evidence="3"/>
<dbReference type="PANTHER" id="PTHR44936:SF5">
    <property type="entry name" value="SENSOR HISTIDINE KINASE ENVZ"/>
    <property type="match status" value="1"/>
</dbReference>
<dbReference type="Proteomes" id="UP000634004">
    <property type="component" value="Unassembled WGS sequence"/>
</dbReference>
<dbReference type="SMART" id="SM00304">
    <property type="entry name" value="HAMP"/>
    <property type="match status" value="1"/>
</dbReference>
<evidence type="ECO:0000256" key="11">
    <source>
        <dbReference type="ARBA" id="ARBA00022840"/>
    </source>
</evidence>
<dbReference type="CDD" id="cd00082">
    <property type="entry name" value="HisKA"/>
    <property type="match status" value="1"/>
</dbReference>
<evidence type="ECO:0000256" key="13">
    <source>
        <dbReference type="ARBA" id="ARBA00023012"/>
    </source>
</evidence>
<evidence type="ECO:0000256" key="6">
    <source>
        <dbReference type="ARBA" id="ARBA00022553"/>
    </source>
</evidence>
<dbReference type="Pfam" id="PF00512">
    <property type="entry name" value="HisKA"/>
    <property type="match status" value="1"/>
</dbReference>
<evidence type="ECO:0000256" key="15">
    <source>
        <dbReference type="SAM" id="Phobius"/>
    </source>
</evidence>